<comment type="cofactor">
    <cofactor evidence="1">
        <name>FAD</name>
        <dbReference type="ChEBI" id="CHEBI:57692"/>
    </cofactor>
</comment>
<name>A0ABR1J9E2_9AGAR</name>
<keyword evidence="8" id="KW-0560">Oxidoreductase</keyword>
<dbReference type="InterPro" id="IPR036188">
    <property type="entry name" value="FAD/NAD-bd_sf"/>
</dbReference>
<dbReference type="InterPro" id="IPR025700">
    <property type="entry name" value="Lys/Orn_oxygenase"/>
</dbReference>
<dbReference type="PANTHER" id="PTHR42802:SF1">
    <property type="entry name" value="L-ORNITHINE N(5)-MONOOXYGENASE"/>
    <property type="match status" value="1"/>
</dbReference>
<dbReference type="SUPFAM" id="SSF51905">
    <property type="entry name" value="FAD/NAD(P)-binding domain"/>
    <property type="match status" value="1"/>
</dbReference>
<evidence type="ECO:0000256" key="8">
    <source>
        <dbReference type="ARBA" id="ARBA00023002"/>
    </source>
</evidence>
<comment type="pathway">
    <text evidence="2">Siderophore biosynthesis.</text>
</comment>
<dbReference type="EC" id="1.14.13.196" evidence="4"/>
<comment type="similarity">
    <text evidence="3">Belongs to the lysine N(6)-hydroxylase/L-ornithine N(5)-oxygenase family.</text>
</comment>
<dbReference type="EMBL" id="JBANRG010000028">
    <property type="protein sequence ID" value="KAK7452647.1"/>
    <property type="molecule type" value="Genomic_DNA"/>
</dbReference>
<evidence type="ECO:0000256" key="1">
    <source>
        <dbReference type="ARBA" id="ARBA00001974"/>
    </source>
</evidence>
<keyword evidence="5" id="KW-0285">Flavoprotein</keyword>
<evidence type="ECO:0000256" key="10">
    <source>
        <dbReference type="ARBA" id="ARBA00049248"/>
    </source>
</evidence>
<comment type="caution">
    <text evidence="12">The sequence shown here is derived from an EMBL/GenBank/DDBJ whole genome shotgun (WGS) entry which is preliminary data.</text>
</comment>
<organism evidence="12 13">
    <name type="scientific">Marasmiellus scandens</name>
    <dbReference type="NCBI Taxonomy" id="2682957"/>
    <lineage>
        <taxon>Eukaryota</taxon>
        <taxon>Fungi</taxon>
        <taxon>Dikarya</taxon>
        <taxon>Basidiomycota</taxon>
        <taxon>Agaricomycotina</taxon>
        <taxon>Agaricomycetes</taxon>
        <taxon>Agaricomycetidae</taxon>
        <taxon>Agaricales</taxon>
        <taxon>Marasmiineae</taxon>
        <taxon>Omphalotaceae</taxon>
        <taxon>Marasmiellus</taxon>
    </lineage>
</organism>
<dbReference type="PANTHER" id="PTHR42802">
    <property type="entry name" value="MONOOXYGENASE"/>
    <property type="match status" value="1"/>
</dbReference>
<dbReference type="Pfam" id="PF13434">
    <property type="entry name" value="Lys_Orn_oxgnase"/>
    <property type="match status" value="1"/>
</dbReference>
<protein>
    <recommendedName>
        <fullName evidence="4">L-ornithine N(5)-monooxygenase [NAD(P)H]</fullName>
        <ecNumber evidence="4">1.14.13.196</ecNumber>
    </recommendedName>
</protein>
<gene>
    <name evidence="12" type="ORF">VKT23_012046</name>
</gene>
<evidence type="ECO:0000313" key="12">
    <source>
        <dbReference type="EMBL" id="KAK7452647.1"/>
    </source>
</evidence>
<dbReference type="PRINTS" id="PR00368">
    <property type="entry name" value="FADPNR"/>
</dbReference>
<feature type="compositionally biased region" description="Low complexity" evidence="11">
    <location>
        <begin position="465"/>
        <end position="483"/>
    </location>
</feature>
<comment type="catalytic activity">
    <reaction evidence="9">
        <text>L-ornithine + NADPH + O2 = N(5)-hydroxy-L-ornithine + NADP(+) + H2O</text>
        <dbReference type="Rhea" id="RHEA:41508"/>
        <dbReference type="ChEBI" id="CHEBI:15377"/>
        <dbReference type="ChEBI" id="CHEBI:15379"/>
        <dbReference type="ChEBI" id="CHEBI:46911"/>
        <dbReference type="ChEBI" id="CHEBI:57783"/>
        <dbReference type="ChEBI" id="CHEBI:58349"/>
        <dbReference type="ChEBI" id="CHEBI:78275"/>
        <dbReference type="EC" id="1.14.13.196"/>
    </reaction>
</comment>
<evidence type="ECO:0000256" key="4">
    <source>
        <dbReference type="ARBA" id="ARBA00012881"/>
    </source>
</evidence>
<dbReference type="Proteomes" id="UP001498398">
    <property type="component" value="Unassembled WGS sequence"/>
</dbReference>
<keyword evidence="7" id="KW-0521">NADP</keyword>
<sequence length="573" mass="62206">MCCDSTSPALYDLIGLGFGPSNIAIAGAIVERWSSPNTTQQNDDLSFKSVLFLEKHTSFQWHPGMLLPGAQMQISFMKDLATLRSPQSPITFLNYLHSQNRLPAFINRGSTTPSRKEFADYLGWAAKYVEKQGVAVNYGQQVIAVDEDSDGLILVTSRSVKDGREHVFKTRNLIISPGGSARIPTIIAPLLKEPSVIDRSTVLHSSMYKTCRDKLFQSIISSSPSRPLRIAVIGGGQSAAEVAMNLRDCLSSIPAGNGPMGHQVDMIIRKGSLKPSDDTPFSNEVFDPETTETWFGTNQAARDRFKAEYNSTNYSVVNPRTIDQVRGFGKSIAIYGGINHFDQQLYEIIYDQKVDGAIAARDLDTSTPSPIINILPNSSIVSISHNSNSSAFSFTILNTSTRELTENRKYDAIVCATGYARTSWVDLLRQSKGLGKRFGVENSSTHPPVRLVPFAPRVSSDADVSEPALSPSSSQVSSGLHSPITPVTSPQPLTPVDGGDSGANSEVKVYISRKYRLLPLSSAATSGKASDEGLKARIYVQGMEESTHGLSDTLLSVVSVRAGEVVEDLFSED</sequence>
<evidence type="ECO:0000256" key="7">
    <source>
        <dbReference type="ARBA" id="ARBA00022857"/>
    </source>
</evidence>
<evidence type="ECO:0000256" key="3">
    <source>
        <dbReference type="ARBA" id="ARBA00007588"/>
    </source>
</evidence>
<keyword evidence="13" id="KW-1185">Reference proteome</keyword>
<dbReference type="Gene3D" id="3.50.50.60">
    <property type="entry name" value="FAD/NAD(P)-binding domain"/>
    <property type="match status" value="2"/>
</dbReference>
<evidence type="ECO:0000256" key="11">
    <source>
        <dbReference type="SAM" id="MobiDB-lite"/>
    </source>
</evidence>
<evidence type="ECO:0000256" key="5">
    <source>
        <dbReference type="ARBA" id="ARBA00022630"/>
    </source>
</evidence>
<feature type="region of interest" description="Disordered" evidence="11">
    <location>
        <begin position="462"/>
        <end position="502"/>
    </location>
</feature>
<reference evidence="12 13" key="1">
    <citation type="submission" date="2024-01" db="EMBL/GenBank/DDBJ databases">
        <title>A draft genome for the cacao thread blight pathogen Marasmiellus scandens.</title>
        <authorList>
            <person name="Baruah I.K."/>
            <person name="Leung J."/>
            <person name="Bukari Y."/>
            <person name="Amoako-Attah I."/>
            <person name="Meinhardt L.W."/>
            <person name="Bailey B.A."/>
            <person name="Cohen S.P."/>
        </authorList>
    </citation>
    <scope>NUCLEOTIDE SEQUENCE [LARGE SCALE GENOMIC DNA]</scope>
    <source>
        <strain evidence="12 13">GH-19</strain>
    </source>
</reference>
<evidence type="ECO:0000313" key="13">
    <source>
        <dbReference type="Proteomes" id="UP001498398"/>
    </source>
</evidence>
<keyword evidence="6" id="KW-0274">FAD</keyword>
<comment type="catalytic activity">
    <reaction evidence="10">
        <text>L-ornithine + NADH + O2 = N(5)-hydroxy-L-ornithine + NAD(+) + H2O</text>
        <dbReference type="Rhea" id="RHEA:41512"/>
        <dbReference type="ChEBI" id="CHEBI:15377"/>
        <dbReference type="ChEBI" id="CHEBI:15379"/>
        <dbReference type="ChEBI" id="CHEBI:46911"/>
        <dbReference type="ChEBI" id="CHEBI:57540"/>
        <dbReference type="ChEBI" id="CHEBI:57945"/>
        <dbReference type="ChEBI" id="CHEBI:78275"/>
        <dbReference type="EC" id="1.14.13.196"/>
    </reaction>
</comment>
<evidence type="ECO:0000256" key="2">
    <source>
        <dbReference type="ARBA" id="ARBA00004924"/>
    </source>
</evidence>
<accession>A0ABR1J9E2</accession>
<evidence type="ECO:0000256" key="9">
    <source>
        <dbReference type="ARBA" id="ARBA00047598"/>
    </source>
</evidence>
<proteinExistence type="inferred from homology"/>
<evidence type="ECO:0000256" key="6">
    <source>
        <dbReference type="ARBA" id="ARBA00022827"/>
    </source>
</evidence>